<name>F2CTC5_HORVV</name>
<reference evidence="1" key="1">
    <citation type="journal article" date="2011" name="Plant Physiol.">
        <title>Comprehensive sequence analysis of 24,783 barley full-length cDNAs derived from 12 clone libraries.</title>
        <authorList>
            <person name="Matsumoto T."/>
            <person name="Tanaka T."/>
            <person name="Sakai H."/>
            <person name="Amano N."/>
            <person name="Kanamori H."/>
            <person name="Kurita K."/>
            <person name="Kikuta A."/>
            <person name="Kamiya K."/>
            <person name="Yamamoto M."/>
            <person name="Ikawa H."/>
            <person name="Fujii N."/>
            <person name="Hori K."/>
            <person name="Itoh T."/>
            <person name="Sato K."/>
        </authorList>
    </citation>
    <scope>NUCLEOTIDE SEQUENCE</scope>
    <source>
        <tissue evidence="2">Shoot and root</tissue>
    </source>
</reference>
<evidence type="ECO:0000313" key="2">
    <source>
        <dbReference type="EMBL" id="BAJ98334.1"/>
    </source>
</evidence>
<sequence>MHGNGSCTQTHTHTEHRAFVVESVHSKGYVMELHLHLHLRRKMGMHVCMHARERTPAVLGPLALPIGAVAYATLPQSS</sequence>
<dbReference type="EMBL" id="AK354877">
    <property type="protein sequence ID" value="BAJ86096.1"/>
    <property type="molecule type" value="mRNA"/>
</dbReference>
<proteinExistence type="evidence at transcript level"/>
<dbReference type="AlphaFoldDB" id="F2CTC5"/>
<dbReference type="EMBL" id="AK367131">
    <property type="protein sequence ID" value="BAJ98334.1"/>
    <property type="molecule type" value="mRNA"/>
</dbReference>
<evidence type="ECO:0000313" key="1">
    <source>
        <dbReference type="EMBL" id="BAJ86096.1"/>
    </source>
</evidence>
<protein>
    <submittedName>
        <fullName evidence="1">Predicted protein</fullName>
    </submittedName>
</protein>
<organism evidence="1">
    <name type="scientific">Hordeum vulgare subsp. vulgare</name>
    <name type="common">Domesticated barley</name>
    <dbReference type="NCBI Taxonomy" id="112509"/>
    <lineage>
        <taxon>Eukaryota</taxon>
        <taxon>Viridiplantae</taxon>
        <taxon>Streptophyta</taxon>
        <taxon>Embryophyta</taxon>
        <taxon>Tracheophyta</taxon>
        <taxon>Spermatophyta</taxon>
        <taxon>Magnoliopsida</taxon>
        <taxon>Liliopsida</taxon>
        <taxon>Poales</taxon>
        <taxon>Poaceae</taxon>
        <taxon>BOP clade</taxon>
        <taxon>Pooideae</taxon>
        <taxon>Triticodae</taxon>
        <taxon>Triticeae</taxon>
        <taxon>Hordeinae</taxon>
        <taxon>Hordeum</taxon>
    </lineage>
</organism>
<accession>F2CTC5</accession>